<name>A0ABM1GLC6_SOLPN</name>
<dbReference type="Pfam" id="PF10358">
    <property type="entry name" value="NT-C2"/>
    <property type="match status" value="1"/>
</dbReference>
<proteinExistence type="predicted"/>
<dbReference type="RefSeq" id="XP_015072815.1">
    <property type="nucleotide sequence ID" value="XM_015217329.2"/>
</dbReference>
<sequence>MVVKMMKWRPWPPLISKKFEVKIFVGKVENLVCEVTSSGGVAVEIRWKGPPRIALSSFRKTVKRNCTREEMVKNGPNGGVLVEWDEEFQSLCNLSGYKDNVFHPWEIAFTVLNGMNAKNKAPIVGTAVLNVAEFAAKIEEREFKLNIPLVVPGGASETRPTLCISLSLFELRATQESTELVQRPLAPVQSPARSVETPPVEKDELSALKAGLRKVKIFTEYVSTRRAKKACREEEGSEERSSARSEEGEYAYPFDSESNDEYEEGESDEAKEDPTVRKSFSYGPLAYANCAGVSFHSSTRVNGEGEDWVYFSNRRSDVGCSQMDDQVTCASDLVALQNSKRSILPWRKRKLSFRSPKSKGEPLLKKDNGEEGGDDIDFDRRQLSSDGALSFGQVHKVEEGSTANRSSVAEFGDDNFAVGCWEQKEIISRDGHMKLQTQVFFASIDQRSEQAAGESACTALVAVVADWLQNNRGLMPIKSQFDSLIREGSLEWRKLCENETYRERFPDKHFDLETVLQAKIRSITVMPGNSFVGFFHPDGMDEGGFDFLHGAMSFDNIWDEISRAGLQYTSMGEPQIYIVSWNDHFFVLKVEAEAYYIIDTLGERLYEGCNQAYILKFDKDTTIYKQPDTTDSTEEKPAVDQQTISTTAEPKLSDGPHTNATPGSLESEAVNESDEPSKAESAEEIICQGKESCKDYIKSFLAAIPIRELQADIKKGLKTSTPIHQRLQIELHFTHLQQQPLITTPAIEIATAAQEPPAVAMSEIST</sequence>
<evidence type="ECO:0000313" key="3">
    <source>
        <dbReference type="Proteomes" id="UP000694930"/>
    </source>
</evidence>
<protein>
    <submittedName>
        <fullName evidence="4">Uncharacterized protein LOC107017021 isoform X1</fullName>
    </submittedName>
</protein>
<feature type="compositionally biased region" description="Basic and acidic residues" evidence="1">
    <location>
        <begin position="230"/>
        <end position="247"/>
    </location>
</feature>
<feature type="domain" description="C2 NT-type" evidence="2">
    <location>
        <begin position="9"/>
        <end position="170"/>
    </location>
</feature>
<feature type="region of interest" description="Disordered" evidence="1">
    <location>
        <begin position="354"/>
        <end position="379"/>
    </location>
</feature>
<evidence type="ECO:0000259" key="2">
    <source>
        <dbReference type="PROSITE" id="PS51840"/>
    </source>
</evidence>
<dbReference type="InterPro" id="IPR019448">
    <property type="entry name" value="NT-C2"/>
</dbReference>
<gene>
    <name evidence="4" type="primary">LOC107017021</name>
</gene>
<dbReference type="PANTHER" id="PTHR31182:SF15">
    <property type="entry name" value="F26K24.5 PROTEIN"/>
    <property type="match status" value="1"/>
</dbReference>
<accession>A0ABM1GLC6</accession>
<dbReference type="PROSITE" id="PS51840">
    <property type="entry name" value="C2_NT"/>
    <property type="match status" value="1"/>
</dbReference>
<reference evidence="3" key="1">
    <citation type="journal article" date="2014" name="Nat. Genet.">
        <title>The genome of the stress-tolerant wild tomato species Solanum pennellii.</title>
        <authorList>
            <person name="Bolger A."/>
            <person name="Scossa F."/>
            <person name="Bolger M.E."/>
            <person name="Lanz C."/>
            <person name="Maumus F."/>
            <person name="Tohge T."/>
            <person name="Quesneville H."/>
            <person name="Alseekh S."/>
            <person name="Sorensen I."/>
            <person name="Lichtenstein G."/>
            <person name="Fich E.A."/>
            <person name="Conte M."/>
            <person name="Keller H."/>
            <person name="Schneeberger K."/>
            <person name="Schwacke R."/>
            <person name="Ofner I."/>
            <person name="Vrebalov J."/>
            <person name="Xu Y."/>
            <person name="Osorio S."/>
            <person name="Aflitos S.A."/>
            <person name="Schijlen E."/>
            <person name="Jimenez-Gomez J.M."/>
            <person name="Ryngajllo M."/>
            <person name="Kimura S."/>
            <person name="Kumar R."/>
            <person name="Koenig D."/>
            <person name="Headland L.R."/>
            <person name="Maloof J.N."/>
            <person name="Sinha N."/>
            <person name="van Ham R.C."/>
            <person name="Lankhorst R.K."/>
            <person name="Mao L."/>
            <person name="Vogel A."/>
            <person name="Arsova B."/>
            <person name="Panstruga R."/>
            <person name="Fei Z."/>
            <person name="Rose J.K."/>
            <person name="Zamir D."/>
            <person name="Carrari F."/>
            <person name="Giovannoni J.J."/>
            <person name="Weigel D."/>
            <person name="Usadel B."/>
            <person name="Fernie A.R."/>
        </authorList>
    </citation>
    <scope>NUCLEOTIDE SEQUENCE [LARGE SCALE GENOMIC DNA]</scope>
    <source>
        <strain evidence="3">cv. LA0716</strain>
    </source>
</reference>
<feature type="region of interest" description="Disordered" evidence="1">
    <location>
        <begin position="229"/>
        <end position="276"/>
    </location>
</feature>
<feature type="compositionally biased region" description="Acidic residues" evidence="1">
    <location>
        <begin position="257"/>
        <end position="271"/>
    </location>
</feature>
<evidence type="ECO:0000256" key="1">
    <source>
        <dbReference type="SAM" id="MobiDB-lite"/>
    </source>
</evidence>
<dbReference type="Proteomes" id="UP000694930">
    <property type="component" value="Chromosome 1"/>
</dbReference>
<dbReference type="PANTHER" id="PTHR31182">
    <property type="entry name" value="C2 NT-TYPE DOMAIN-CONTAINING PROTEIN"/>
    <property type="match status" value="1"/>
</dbReference>
<feature type="compositionally biased region" description="Basic and acidic residues" evidence="1">
    <location>
        <begin position="358"/>
        <end position="369"/>
    </location>
</feature>
<reference evidence="4" key="2">
    <citation type="submission" date="2025-08" db="UniProtKB">
        <authorList>
            <consortium name="RefSeq"/>
        </authorList>
    </citation>
    <scope>IDENTIFICATION</scope>
</reference>
<organism evidence="3 4">
    <name type="scientific">Solanum pennellii</name>
    <name type="common">Tomato</name>
    <name type="synonym">Lycopersicon pennellii</name>
    <dbReference type="NCBI Taxonomy" id="28526"/>
    <lineage>
        <taxon>Eukaryota</taxon>
        <taxon>Viridiplantae</taxon>
        <taxon>Streptophyta</taxon>
        <taxon>Embryophyta</taxon>
        <taxon>Tracheophyta</taxon>
        <taxon>Spermatophyta</taxon>
        <taxon>Magnoliopsida</taxon>
        <taxon>eudicotyledons</taxon>
        <taxon>Gunneridae</taxon>
        <taxon>Pentapetalae</taxon>
        <taxon>asterids</taxon>
        <taxon>lamiids</taxon>
        <taxon>Solanales</taxon>
        <taxon>Solanaceae</taxon>
        <taxon>Solanoideae</taxon>
        <taxon>Solaneae</taxon>
        <taxon>Solanum</taxon>
        <taxon>Solanum subgen. Lycopersicon</taxon>
    </lineage>
</organism>
<evidence type="ECO:0000313" key="4">
    <source>
        <dbReference type="RefSeq" id="XP_015072815.1"/>
    </source>
</evidence>
<keyword evidence="3" id="KW-1185">Reference proteome</keyword>
<feature type="region of interest" description="Disordered" evidence="1">
    <location>
        <begin position="626"/>
        <end position="681"/>
    </location>
</feature>
<dbReference type="GeneID" id="107017021"/>